<reference evidence="2 3" key="1">
    <citation type="submission" date="2020-01" db="EMBL/GenBank/DDBJ databases">
        <title>Identification and distribution of gene clusters putatively required for synthesis of sphingolipid metabolism inhibitors in phylogenetically diverse species of the filamentous fungus Fusarium.</title>
        <authorList>
            <person name="Kim H.-S."/>
            <person name="Busman M."/>
            <person name="Brown D.W."/>
            <person name="Divon H."/>
            <person name="Uhlig S."/>
            <person name="Proctor R.H."/>
        </authorList>
    </citation>
    <scope>NUCLEOTIDE SEQUENCE [LARGE SCALE GENOMIC DNA]</scope>
    <source>
        <strain evidence="2 3">NRRL 20459</strain>
    </source>
</reference>
<keyword evidence="1" id="KW-0472">Membrane</keyword>
<protein>
    <submittedName>
        <fullName evidence="2">Uncharacterized protein</fullName>
    </submittedName>
</protein>
<keyword evidence="1" id="KW-0812">Transmembrane</keyword>
<name>A0A8H4L7V8_9HYPO</name>
<proteinExistence type="predicted"/>
<dbReference type="EMBL" id="JAADYS010001405">
    <property type="protein sequence ID" value="KAF4463227.1"/>
    <property type="molecule type" value="Genomic_DNA"/>
</dbReference>
<feature type="transmembrane region" description="Helical" evidence="1">
    <location>
        <begin position="233"/>
        <end position="251"/>
    </location>
</feature>
<feature type="transmembrane region" description="Helical" evidence="1">
    <location>
        <begin position="74"/>
        <end position="97"/>
    </location>
</feature>
<accession>A0A8H4L7V8</accession>
<evidence type="ECO:0000313" key="2">
    <source>
        <dbReference type="EMBL" id="KAF4463227.1"/>
    </source>
</evidence>
<evidence type="ECO:0000256" key="1">
    <source>
        <dbReference type="SAM" id="Phobius"/>
    </source>
</evidence>
<sequence length="351" mass="39627">MTTAPSLDYFEVCWSIFSTICLVNVIFGILICEITSFTVLAAVPIFSSAAGAIANGLCYYVYYQTHPLINNVMAAIFSDIFWLLQEASLLLYSYIILQRVLRPRQWRIFSTAFWLLTVATAITRVFIAIYRVKFLIEDVFQYQVIINYLHIGYFTFMAISECLSACFLINIFASAKNTSLNAALKVGLMRYMTRSTELRVAFLALLGVTRTIIHPFQNPGQKAANVASQLDRFLYALFCLYPVVLYIDTLASKLKFTEQVQDRSTYSHGGGLNHTTEFGLNTQTRCFAARFDHTPKVPSTHVPVDSNNSTEQIVKPASIHSELPEIGPEEMDSSGFHIKKTTELTMTEDRL</sequence>
<feature type="transmembrane region" description="Helical" evidence="1">
    <location>
        <begin position="109"/>
        <end position="130"/>
    </location>
</feature>
<keyword evidence="1" id="KW-1133">Transmembrane helix</keyword>
<dbReference type="OrthoDB" id="5306317at2759"/>
<evidence type="ECO:0000313" key="3">
    <source>
        <dbReference type="Proteomes" id="UP000554235"/>
    </source>
</evidence>
<organism evidence="2 3">
    <name type="scientific">Fusarium albosuccineum</name>
    <dbReference type="NCBI Taxonomy" id="1237068"/>
    <lineage>
        <taxon>Eukaryota</taxon>
        <taxon>Fungi</taxon>
        <taxon>Dikarya</taxon>
        <taxon>Ascomycota</taxon>
        <taxon>Pezizomycotina</taxon>
        <taxon>Sordariomycetes</taxon>
        <taxon>Hypocreomycetidae</taxon>
        <taxon>Hypocreales</taxon>
        <taxon>Nectriaceae</taxon>
        <taxon>Fusarium</taxon>
        <taxon>Fusarium decemcellulare species complex</taxon>
    </lineage>
</organism>
<gene>
    <name evidence="2" type="ORF">FALBO_9955</name>
</gene>
<dbReference type="AlphaFoldDB" id="A0A8H4L7V8"/>
<comment type="caution">
    <text evidence="2">The sequence shown here is derived from an EMBL/GenBank/DDBJ whole genome shotgun (WGS) entry which is preliminary data.</text>
</comment>
<dbReference type="Proteomes" id="UP000554235">
    <property type="component" value="Unassembled WGS sequence"/>
</dbReference>
<keyword evidence="3" id="KW-1185">Reference proteome</keyword>
<feature type="transmembrane region" description="Helical" evidence="1">
    <location>
        <begin position="12"/>
        <end position="32"/>
    </location>
</feature>
<feature type="transmembrane region" description="Helical" evidence="1">
    <location>
        <begin position="196"/>
        <end position="213"/>
    </location>
</feature>
<feature type="transmembrane region" description="Helical" evidence="1">
    <location>
        <begin position="39"/>
        <end position="62"/>
    </location>
</feature>
<feature type="transmembrane region" description="Helical" evidence="1">
    <location>
        <begin position="150"/>
        <end position="175"/>
    </location>
</feature>